<accession>A0A1W1EA29</accession>
<keyword evidence="1" id="KW-0472">Membrane</keyword>
<evidence type="ECO:0000256" key="1">
    <source>
        <dbReference type="SAM" id="Phobius"/>
    </source>
</evidence>
<organism evidence="2">
    <name type="scientific">hydrothermal vent metagenome</name>
    <dbReference type="NCBI Taxonomy" id="652676"/>
    <lineage>
        <taxon>unclassified sequences</taxon>
        <taxon>metagenomes</taxon>
        <taxon>ecological metagenomes</taxon>
    </lineage>
</organism>
<protein>
    <submittedName>
        <fullName evidence="2">BatD</fullName>
    </submittedName>
</protein>
<feature type="transmembrane region" description="Helical" evidence="1">
    <location>
        <begin position="439"/>
        <end position="457"/>
    </location>
</feature>
<dbReference type="InterPro" id="IPR025738">
    <property type="entry name" value="BatD"/>
</dbReference>
<dbReference type="PANTHER" id="PTHR40940">
    <property type="entry name" value="PROTEIN BATD-RELATED"/>
    <property type="match status" value="1"/>
</dbReference>
<dbReference type="AlphaFoldDB" id="A0A1W1EA29"/>
<keyword evidence="1" id="KW-0812">Transmembrane</keyword>
<dbReference type="EMBL" id="FPIB01000023">
    <property type="protein sequence ID" value="SFV90788.1"/>
    <property type="molecule type" value="Genomic_DNA"/>
</dbReference>
<name>A0A1W1EA29_9ZZZZ</name>
<dbReference type="Pfam" id="PF13584">
    <property type="entry name" value="BatD"/>
    <property type="match status" value="2"/>
</dbReference>
<proteinExistence type="predicted"/>
<gene>
    <name evidence="2" type="ORF">MNB_SV-4-32</name>
</gene>
<sequence>MVEHKTLQMKEWMKKMDIKKLLLPLLMLYAFVSTLLYADSVEAVLSQKEVVEGNTAQLRIIAEGDRAQFPNIAEIDGVPVLGRSQTQHTSMQVINGKSTITHTTNLILTFVPTKSMQIPSYSVTIDGNVYHTKPLTLKVVKLTAPKGVESGAYSLKMHANKTHVIVGEPLVVTVFFALRNDVRLSDNPQYQRPEFKGFLVKEINEPKRYMKGDHQITELRYVLTPEKPGEYHIAPATAKIGLADTSRRDIFGRYFGTIWKPIVSNALEIKVDDAPQDADLIGHFYVDSKLDKTTTKANKPVNLTVTIEGDGSLEDYEMPNYEIDGVTVYSDDAQVTTEVIGDKIKSTYVKKFVFIADSDFAIPKRNIKAYDPQSKTLKTLTIPGYSVQVEAPKQTMASASTATVAEPQKSGTVHSNINLPEAEHAENTANLSKCSNASAWWMIVLGFLAGMVSMYLGPKLRFKRAPHPFKESEALKILYGHMSEDPEVEAMVRKLYAKKRGDKSVKIDKKVLKEMVERFR</sequence>
<evidence type="ECO:0000313" key="2">
    <source>
        <dbReference type="EMBL" id="SFV90788.1"/>
    </source>
</evidence>
<reference evidence="2" key="1">
    <citation type="submission" date="2016-10" db="EMBL/GenBank/DDBJ databases">
        <authorList>
            <person name="de Groot N.N."/>
        </authorList>
    </citation>
    <scope>NUCLEOTIDE SEQUENCE</scope>
</reference>
<dbReference type="PANTHER" id="PTHR40940:SF2">
    <property type="entry name" value="BATD"/>
    <property type="match status" value="1"/>
</dbReference>
<keyword evidence="1" id="KW-1133">Transmembrane helix</keyword>